<evidence type="ECO:0000313" key="4">
    <source>
        <dbReference type="Proteomes" id="UP000683360"/>
    </source>
</evidence>
<gene>
    <name evidence="3" type="ORF">MEDL_24738</name>
</gene>
<proteinExistence type="predicted"/>
<dbReference type="AlphaFoldDB" id="A0A8S3RNR5"/>
<organism evidence="3 4">
    <name type="scientific">Mytilus edulis</name>
    <name type="common">Blue mussel</name>
    <dbReference type="NCBI Taxonomy" id="6550"/>
    <lineage>
        <taxon>Eukaryota</taxon>
        <taxon>Metazoa</taxon>
        <taxon>Spiralia</taxon>
        <taxon>Lophotrochozoa</taxon>
        <taxon>Mollusca</taxon>
        <taxon>Bivalvia</taxon>
        <taxon>Autobranchia</taxon>
        <taxon>Pteriomorphia</taxon>
        <taxon>Mytilida</taxon>
        <taxon>Mytiloidea</taxon>
        <taxon>Mytilidae</taxon>
        <taxon>Mytilinae</taxon>
        <taxon>Mytilus</taxon>
    </lineage>
</organism>
<protein>
    <recommendedName>
        <fullName evidence="2">Integrase core domain-containing protein</fullName>
    </recommendedName>
</protein>
<dbReference type="PANTHER" id="PTHR46791">
    <property type="entry name" value="EXPRESSED PROTEIN"/>
    <property type="match status" value="1"/>
</dbReference>
<dbReference type="EMBL" id="CAJPWZ010001243">
    <property type="protein sequence ID" value="CAG2210656.1"/>
    <property type="molecule type" value="Genomic_DNA"/>
</dbReference>
<dbReference type="Pfam" id="PF24764">
    <property type="entry name" value="rva_4"/>
    <property type="match status" value="1"/>
</dbReference>
<name>A0A8S3RNR5_MYTED</name>
<reference evidence="3" key="1">
    <citation type="submission" date="2021-03" db="EMBL/GenBank/DDBJ databases">
        <authorList>
            <person name="Bekaert M."/>
        </authorList>
    </citation>
    <scope>NUCLEOTIDE SEQUENCE</scope>
</reference>
<comment type="caution">
    <text evidence="3">The sequence shown here is derived from an EMBL/GenBank/DDBJ whole genome shotgun (WGS) entry which is preliminary data.</text>
</comment>
<dbReference type="OrthoDB" id="6095294at2759"/>
<keyword evidence="1" id="KW-0732">Signal</keyword>
<dbReference type="PANTHER" id="PTHR46791:SF13">
    <property type="entry name" value="CLR5 DOMAIN-CONTAINING PROTEIN"/>
    <property type="match status" value="1"/>
</dbReference>
<dbReference type="InterPro" id="IPR058913">
    <property type="entry name" value="Integrase_dom_put"/>
</dbReference>
<feature type="chain" id="PRO_5035940549" description="Integrase core domain-containing protein" evidence="1">
    <location>
        <begin position="24"/>
        <end position="402"/>
    </location>
</feature>
<evidence type="ECO:0000259" key="2">
    <source>
        <dbReference type="Pfam" id="PF24764"/>
    </source>
</evidence>
<accession>A0A8S3RNR5</accession>
<dbReference type="Proteomes" id="UP000683360">
    <property type="component" value="Unassembled WGS sequence"/>
</dbReference>
<keyword evidence="4" id="KW-1185">Reference proteome</keyword>
<evidence type="ECO:0000256" key="1">
    <source>
        <dbReference type="SAM" id="SignalP"/>
    </source>
</evidence>
<feature type="signal peptide" evidence="1">
    <location>
        <begin position="1"/>
        <end position="23"/>
    </location>
</feature>
<sequence>MESSNILKLLCCLLCVADHDVTGIPYPGDDASVPELVQYYHQLCHVPSNMWISLVCSRNIHELFHVKRLKRRLNIRRRNNQSPLPTVVYVEDSEHRLWTLRHTIKSKALLKNNRPTGVLNRSHRVLRRRVYYNRGPNYLIHVDGYDKLKPYGIAIHGAIDGYSRKLLWLIASPSNNNPRYVGYWYLNWIKQRKMLPRVVRSDAGTENVIMRDLQRSLRHNQNDEMSGQNSFLVGRSVANQRIERLWGTLKTSFTQFWRNRFQDFQDTGLLNVSCPVHKECVRFCFLSVIQHQLDMFAENWNSHRIRRQRAEVVTPSGIPNMLYYQPEIFGGRDCSFPLPCNLQTIDNLIEEYTENFPEHGCSNEFINIVELLTGNRRDQFPIITSYDDAELLFRTLIAALPN</sequence>
<feature type="domain" description="Integrase core" evidence="2">
    <location>
        <begin position="130"/>
        <end position="311"/>
    </location>
</feature>
<evidence type="ECO:0000313" key="3">
    <source>
        <dbReference type="EMBL" id="CAG2210656.1"/>
    </source>
</evidence>